<dbReference type="RefSeq" id="WP_119481290.1">
    <property type="nucleotide sequence ID" value="NZ_QXTG01000001.1"/>
</dbReference>
<keyword evidence="2" id="KW-1185">Reference proteome</keyword>
<dbReference type="PANTHER" id="PTHR31891">
    <property type="entry name" value="FORMAMIDASE C869.04-RELATED"/>
    <property type="match status" value="1"/>
</dbReference>
<dbReference type="GO" id="GO:0016811">
    <property type="term" value="F:hydrolase activity, acting on carbon-nitrogen (but not peptide) bonds, in linear amides"/>
    <property type="evidence" value="ECO:0007669"/>
    <property type="project" value="InterPro"/>
</dbReference>
<comment type="caution">
    <text evidence="1">The sequence shown here is derived from an EMBL/GenBank/DDBJ whole genome shotgun (WGS) entry which is preliminary data.</text>
</comment>
<organism evidence="1 2">
    <name type="scientific">Amnibacterium setariae</name>
    <dbReference type="NCBI Taxonomy" id="2306585"/>
    <lineage>
        <taxon>Bacteria</taxon>
        <taxon>Bacillati</taxon>
        <taxon>Actinomycetota</taxon>
        <taxon>Actinomycetes</taxon>
        <taxon>Micrococcales</taxon>
        <taxon>Microbacteriaceae</taxon>
        <taxon>Amnibacterium</taxon>
    </lineage>
</organism>
<dbReference type="Gene3D" id="3.10.28.20">
    <property type="entry name" value="Acetamidase/Formamidase-like domains"/>
    <property type="match status" value="1"/>
</dbReference>
<dbReference type="InterPro" id="IPR004304">
    <property type="entry name" value="FmdA_AmdA"/>
</dbReference>
<dbReference type="OrthoDB" id="9785236at2"/>
<protein>
    <submittedName>
        <fullName evidence="1">Acetamidase</fullName>
    </submittedName>
</protein>
<dbReference type="SUPFAM" id="SSF141130">
    <property type="entry name" value="Acetamidase/Formamidase-like"/>
    <property type="match status" value="1"/>
</dbReference>
<name>A0A3A1U7A7_9MICO</name>
<dbReference type="Proteomes" id="UP000265742">
    <property type="component" value="Unassembled WGS sequence"/>
</dbReference>
<sequence>MTRHAVPGPVHRMWTTRHEPVLEVADGDVIEFDAEECSAGQLAGHRNGDVPPPLDYDLLYPLVGPVVVAGAEPGDAVELEILDYRSGTWGWTSVLPEFGLLEDDFPEYHVHRWELGDGVADFQGAATVPLRPFLGVMGATPDSDEPLSPFPPGAFGGNIDTRDLVAGTSVFLPVSTPGARVMLGDPHAAQGDGEVCGAAIEASLSGAIRVRLHRGRTIPAPQFRTAGPLRTGIEDRGYFATTGVAPDLMRASQDAVRAMIDHLVRETGLSPLDAYVLCSVVVDLKITEVVDRPNWVVAAYLPRSVLS</sequence>
<dbReference type="Pfam" id="PF03069">
    <property type="entry name" value="FmdA_AmdA"/>
    <property type="match status" value="2"/>
</dbReference>
<dbReference type="EMBL" id="QXTG01000001">
    <property type="protein sequence ID" value="RIX30928.1"/>
    <property type="molecule type" value="Genomic_DNA"/>
</dbReference>
<dbReference type="PANTHER" id="PTHR31891:SF1">
    <property type="entry name" value="FORMAMIDASE C869.04-RELATED"/>
    <property type="match status" value="1"/>
</dbReference>
<gene>
    <name evidence="1" type="ORF">D1781_05965</name>
</gene>
<proteinExistence type="predicted"/>
<dbReference type="Gene3D" id="2.60.120.580">
    <property type="entry name" value="Acetamidase/Formamidase-like domains"/>
    <property type="match status" value="2"/>
</dbReference>
<evidence type="ECO:0000313" key="1">
    <source>
        <dbReference type="EMBL" id="RIX30928.1"/>
    </source>
</evidence>
<accession>A0A3A1U7A7</accession>
<dbReference type="AlphaFoldDB" id="A0A3A1U7A7"/>
<evidence type="ECO:0000313" key="2">
    <source>
        <dbReference type="Proteomes" id="UP000265742"/>
    </source>
</evidence>
<reference evidence="2" key="1">
    <citation type="submission" date="2018-09" db="EMBL/GenBank/DDBJ databases">
        <authorList>
            <person name="Kim I."/>
        </authorList>
    </citation>
    <scope>NUCLEOTIDE SEQUENCE [LARGE SCALE GENOMIC DNA]</scope>
    <source>
        <strain evidence="2">DD4a</strain>
    </source>
</reference>